<feature type="transmembrane region" description="Helical" evidence="1">
    <location>
        <begin position="90"/>
        <end position="112"/>
    </location>
</feature>
<evidence type="ECO:0000256" key="1">
    <source>
        <dbReference type="SAM" id="Phobius"/>
    </source>
</evidence>
<accession>L7LYK2</accession>
<name>L7LYK2_RHIPC</name>
<evidence type="ECO:0000313" key="2">
    <source>
        <dbReference type="EMBL" id="JAA55958.1"/>
    </source>
</evidence>
<reference evidence="2" key="2">
    <citation type="journal article" date="2015" name="J. Proteomics">
        <title>Sexual differences in the sialomes of the zebra tick, Rhipicephalus pulchellus.</title>
        <authorList>
            <person name="Tan A.W."/>
            <person name="Francischetti I.M."/>
            <person name="Slovak M."/>
            <person name="Kini R.M."/>
            <person name="Ribeiro J.M."/>
        </authorList>
    </citation>
    <scope>NUCLEOTIDE SEQUENCE</scope>
    <source>
        <tissue evidence="2">Salivary gland</tissue>
    </source>
</reference>
<keyword evidence="1" id="KW-1133">Transmembrane helix</keyword>
<proteinExistence type="evidence at transcript level"/>
<protein>
    <submittedName>
        <fullName evidence="2">Uncharacterized protein</fullName>
    </submittedName>
</protein>
<keyword evidence="1" id="KW-0472">Membrane</keyword>
<dbReference type="AlphaFoldDB" id="L7LYK2"/>
<dbReference type="EMBL" id="GACK01009076">
    <property type="protein sequence ID" value="JAA55958.1"/>
    <property type="molecule type" value="mRNA"/>
</dbReference>
<sequence length="131" mass="14616">MSLTSLLLPPSLPFPAPLLYCTRHGCGMHGFACVTPYMAMLCFTFSRTSFPPSSSFSVPFPRPLLCRTIHGFAIHSFSCVTPCINICCTLLSAFFCLLLIFTSLLLTIPFLLRPLAILYYTWLCYTFVLPA</sequence>
<keyword evidence="1" id="KW-0812">Transmembrane</keyword>
<reference evidence="2" key="1">
    <citation type="submission" date="2012-11" db="EMBL/GenBank/DDBJ databases">
        <authorList>
            <person name="Lucero-Rivera Y.E."/>
            <person name="Tovar-Ramirez D."/>
        </authorList>
    </citation>
    <scope>NUCLEOTIDE SEQUENCE</scope>
    <source>
        <tissue evidence="2">Salivary gland</tissue>
    </source>
</reference>
<organism evidence="2">
    <name type="scientific">Rhipicephalus pulchellus</name>
    <name type="common">Yellow backed tick</name>
    <name type="synonym">Dermacentor pulchellus</name>
    <dbReference type="NCBI Taxonomy" id="72859"/>
    <lineage>
        <taxon>Eukaryota</taxon>
        <taxon>Metazoa</taxon>
        <taxon>Ecdysozoa</taxon>
        <taxon>Arthropoda</taxon>
        <taxon>Chelicerata</taxon>
        <taxon>Arachnida</taxon>
        <taxon>Acari</taxon>
        <taxon>Parasitiformes</taxon>
        <taxon>Ixodida</taxon>
        <taxon>Ixodoidea</taxon>
        <taxon>Ixodidae</taxon>
        <taxon>Rhipicephalinae</taxon>
        <taxon>Rhipicephalus</taxon>
        <taxon>Rhipicephalus</taxon>
    </lineage>
</organism>